<evidence type="ECO:0000256" key="2">
    <source>
        <dbReference type="ARBA" id="ARBA00008524"/>
    </source>
</evidence>
<dbReference type="PROSITE" id="PS50106">
    <property type="entry name" value="PDZ"/>
    <property type="match status" value="1"/>
</dbReference>
<accession>A0AA51R908</accession>
<dbReference type="InterPro" id="IPR011042">
    <property type="entry name" value="6-blade_b-propeller_TolB-like"/>
</dbReference>
<keyword evidence="10" id="KW-0732">Signal</keyword>
<dbReference type="SMART" id="SM00228">
    <property type="entry name" value="PDZ"/>
    <property type="match status" value="1"/>
</dbReference>
<sequence length="1064" mass="120794">MKYLLFLFAFIGSFVLNAQSPIMQPSISPDGTQLAFSYQGDIWVSDFNGEKSSRITIHQAYESNPIWTSDGKKIVFSSDRFGNEDIFSIPAIGGEPSRLTYHSASDIPYSVASNGDIIFTTSRNYKQVERESEIFVLKNSSTTETRFMDALGLEPSISPDGKKVAFVRGTCRIEREAYEGPANRDVWVYDMTSGEYQQITTDAHNDFAPKWLSNNELLYISGKSGRYNIHKQSLEGEAEQLTSEKDFGILSFSISRAAGKIAYQTAEKSYTFDLSTKVKSTIDIEIATDYRFDPVVKENMKNRVDEFAISPNGKFIAFVNRGEIFVSRNDKEDDKSIRLTDGPARERDISWLNDEVLLFISDREGQNDLYSIQSTNEQEKDLFYSFKRKVNRLTKTEEEESNPVVSPDGKKLALLQGESKLQVFDIDASGNLSNGKVLLDGWDEPSGISWSPDSKWLAYSKSDLNFNSEVFIHAADNSREAVNVSMHPKRDYNPIWSKDGSKLGFVSERNNGDSDIWFAWLKKEDWEKSQAQWKRYEKEAKDKEKEKKEGDSKEEKKEEKVADVDIDFDKIYLRLQQITRFTGGESDFAFDEKGEFIYYINSGVSRKDYEIERALYKIKWDGSDKKMITGTSEPYGIAKTPIQGKLYFMMKGGLISQLEIKSDKIEKLPVSAEMKIRYQEELAQIFEEGWRILQARFYDPEFHGQDWDALKAQYKPIALSASTKQDFQSFYNLMLGQLNASHMGLYGRNEQKETQSERTGLLGVEGEVLNGGFKISRIVMNSPADKNESKLQTGDIIKAVNLQNVEDATNFFALLEGTANERTLLTIERNGEEKEVIIWPSNSLRSELYDEWVENRRALVDEYSEGKLGYLHIQGMNWTSFERFERELTAAAYGKDGIVIDVRYNGGGWTTDYLMAVLNVDQHAYTIPRGAAQSLKEHKNFKENYPFGERLPLASWTKPSVALCNQNSYSNAEIFSHAYKTLDLGTLVGTPTFGAVISTGGAGLQDGSYIRVPFRAWYVKATEENMENGPAVPDVIIDNPPAYKAKNVDPQLKKSVEILLKQLN</sequence>
<dbReference type="Pfam" id="PF03572">
    <property type="entry name" value="Peptidase_S41"/>
    <property type="match status" value="1"/>
</dbReference>
<dbReference type="EMBL" id="CP129970">
    <property type="protein sequence ID" value="WMN07176.1"/>
    <property type="molecule type" value="Genomic_DNA"/>
</dbReference>
<reference evidence="12" key="1">
    <citation type="submission" date="2023-08" db="EMBL/GenBank/DDBJ databases">
        <title>Comparative genomics and taxonomic characterization of three novel marine species of genus Marivirga.</title>
        <authorList>
            <person name="Muhammad N."/>
            <person name="Kim S.-G."/>
        </authorList>
    </citation>
    <scope>NUCLEOTIDE SEQUENCE [LARGE SCALE GENOMIC DNA]</scope>
    <source>
        <strain evidence="12">ABR2-2</strain>
    </source>
</reference>
<evidence type="ECO:0000259" key="11">
    <source>
        <dbReference type="PROSITE" id="PS50106"/>
    </source>
</evidence>
<evidence type="ECO:0000256" key="6">
    <source>
        <dbReference type="ARBA" id="ARBA00022825"/>
    </source>
</evidence>
<evidence type="ECO:0000256" key="9">
    <source>
        <dbReference type="SAM" id="MobiDB-lite"/>
    </source>
</evidence>
<dbReference type="Pfam" id="PF14685">
    <property type="entry name" value="PDZ_Tricorn"/>
    <property type="match status" value="1"/>
</dbReference>
<dbReference type="InterPro" id="IPR029045">
    <property type="entry name" value="ClpP/crotonase-like_dom_sf"/>
</dbReference>
<feature type="active site" description="Charge relay system" evidence="8">
    <location>
        <position position="1027"/>
    </location>
</feature>
<feature type="region of interest" description="Disordered" evidence="9">
    <location>
        <begin position="537"/>
        <end position="559"/>
    </location>
</feature>
<keyword evidence="6 7" id="KW-0720">Serine protease</keyword>
<dbReference type="PANTHER" id="PTHR43253">
    <property type="entry name" value="TRICORN PROTEASE HOMOLOG 2-RELATED"/>
    <property type="match status" value="1"/>
</dbReference>
<protein>
    <recommendedName>
        <fullName evidence="7">Tricorn protease homolog</fullName>
        <ecNumber evidence="7">3.4.21.-</ecNumber>
    </recommendedName>
</protein>
<feature type="active site" description="Charge relay system" evidence="8">
    <location>
        <position position="742"/>
    </location>
</feature>
<comment type="function">
    <text evidence="7">Degrades oligopeptides.</text>
</comment>
<gene>
    <name evidence="12" type="ORF">QYS48_28045</name>
</gene>
<dbReference type="Pfam" id="PF14684">
    <property type="entry name" value="Tricorn_C1"/>
    <property type="match status" value="1"/>
</dbReference>
<evidence type="ECO:0000313" key="12">
    <source>
        <dbReference type="EMBL" id="WMN07176.1"/>
    </source>
</evidence>
<evidence type="ECO:0000313" key="13">
    <source>
        <dbReference type="Proteomes" id="UP001244443"/>
    </source>
</evidence>
<keyword evidence="4 7" id="KW-0645">Protease</keyword>
<dbReference type="Gene3D" id="2.30.42.10">
    <property type="match status" value="1"/>
</dbReference>
<dbReference type="SUPFAM" id="SSF69304">
    <property type="entry name" value="Tricorn protease N-terminal domain"/>
    <property type="match status" value="1"/>
</dbReference>
<evidence type="ECO:0000256" key="8">
    <source>
        <dbReference type="PIRSR" id="PIRSR036421-1"/>
    </source>
</evidence>
<dbReference type="InterPro" id="IPR001478">
    <property type="entry name" value="PDZ"/>
</dbReference>
<keyword evidence="5 7" id="KW-0378">Hydrolase</keyword>
<feature type="active site" description="Nucleophile" evidence="8">
    <location>
        <position position="970"/>
    </location>
</feature>
<evidence type="ECO:0000256" key="10">
    <source>
        <dbReference type="SAM" id="SignalP"/>
    </source>
</evidence>
<evidence type="ECO:0000256" key="5">
    <source>
        <dbReference type="ARBA" id="ARBA00022801"/>
    </source>
</evidence>
<feature type="domain" description="PDZ" evidence="11">
    <location>
        <begin position="751"/>
        <end position="842"/>
    </location>
</feature>
<dbReference type="Gene3D" id="3.30.750.44">
    <property type="match status" value="1"/>
</dbReference>
<evidence type="ECO:0000256" key="1">
    <source>
        <dbReference type="ARBA" id="ARBA00004496"/>
    </source>
</evidence>
<dbReference type="SUPFAM" id="SSF52096">
    <property type="entry name" value="ClpP/crotonase"/>
    <property type="match status" value="1"/>
</dbReference>
<name>A0AA51R908_9BACT</name>
<dbReference type="InterPro" id="IPR012393">
    <property type="entry name" value="Tricorn_protease"/>
</dbReference>
<dbReference type="GO" id="GO:0006508">
    <property type="term" value="P:proteolysis"/>
    <property type="evidence" value="ECO:0007669"/>
    <property type="project" value="UniProtKB-UniRule"/>
</dbReference>
<evidence type="ECO:0000256" key="3">
    <source>
        <dbReference type="ARBA" id="ARBA00022490"/>
    </source>
</evidence>
<dbReference type="Pfam" id="PF26549">
    <property type="entry name" value="Tricorn_N"/>
    <property type="match status" value="1"/>
</dbReference>
<dbReference type="CDD" id="cd07562">
    <property type="entry name" value="Peptidase_S41_TRI"/>
    <property type="match status" value="1"/>
</dbReference>
<evidence type="ECO:0000256" key="7">
    <source>
        <dbReference type="PIRNR" id="PIRNR036421"/>
    </source>
</evidence>
<dbReference type="Gene3D" id="2.120.10.30">
    <property type="entry name" value="TolB, C-terminal domain"/>
    <property type="match status" value="2"/>
</dbReference>
<dbReference type="SMART" id="SM00245">
    <property type="entry name" value="TSPc"/>
    <property type="match status" value="1"/>
</dbReference>
<comment type="similarity">
    <text evidence="2 7">Belongs to the peptidase S41B family.</text>
</comment>
<dbReference type="Pfam" id="PF26550">
    <property type="entry name" value="Tricorn_2nd"/>
    <property type="match status" value="1"/>
</dbReference>
<dbReference type="SUPFAM" id="SSF82171">
    <property type="entry name" value="DPP6 N-terminal domain-like"/>
    <property type="match status" value="1"/>
</dbReference>
<dbReference type="EC" id="3.4.21.-" evidence="7"/>
<dbReference type="PIRSF" id="PIRSF036421">
    <property type="entry name" value="Tricorn_protease"/>
    <property type="match status" value="1"/>
</dbReference>
<dbReference type="InterPro" id="IPR005151">
    <property type="entry name" value="Tail-specific_protease"/>
</dbReference>
<dbReference type="GO" id="GO:0008236">
    <property type="term" value="F:serine-type peptidase activity"/>
    <property type="evidence" value="ECO:0007669"/>
    <property type="project" value="UniProtKB-UniRule"/>
</dbReference>
<dbReference type="SUPFAM" id="SSF50156">
    <property type="entry name" value="PDZ domain-like"/>
    <property type="match status" value="1"/>
</dbReference>
<dbReference type="InterPro" id="IPR036034">
    <property type="entry name" value="PDZ_sf"/>
</dbReference>
<dbReference type="AlphaFoldDB" id="A0AA51R908"/>
<dbReference type="RefSeq" id="WP_308357252.1">
    <property type="nucleotide sequence ID" value="NZ_CP129970.2"/>
</dbReference>
<dbReference type="InterPro" id="IPR028204">
    <property type="entry name" value="Tricorn_C1"/>
</dbReference>
<keyword evidence="13" id="KW-1185">Reference proteome</keyword>
<organism evidence="12 13">
    <name type="scientific">Marivirga arenosa</name>
    <dbReference type="NCBI Taxonomy" id="3059076"/>
    <lineage>
        <taxon>Bacteria</taxon>
        <taxon>Pseudomonadati</taxon>
        <taxon>Bacteroidota</taxon>
        <taxon>Cytophagia</taxon>
        <taxon>Cytophagales</taxon>
        <taxon>Marivirgaceae</taxon>
        <taxon>Marivirga</taxon>
    </lineage>
</organism>
<dbReference type="Gene3D" id="3.90.226.10">
    <property type="entry name" value="2-enoyl-CoA Hydratase, Chain A, domain 1"/>
    <property type="match status" value="1"/>
</dbReference>
<keyword evidence="3 7" id="KW-0963">Cytoplasm</keyword>
<feature type="signal peptide" evidence="10">
    <location>
        <begin position="1"/>
        <end position="18"/>
    </location>
</feature>
<dbReference type="Proteomes" id="UP001244443">
    <property type="component" value="Chromosome"/>
</dbReference>
<dbReference type="PANTHER" id="PTHR43253:SF1">
    <property type="entry name" value="TRICORN PROTEASE HOMOLOG 2-RELATED"/>
    <property type="match status" value="1"/>
</dbReference>
<comment type="subcellular location">
    <subcellularLocation>
        <location evidence="1 7">Cytoplasm</location>
    </subcellularLocation>
</comment>
<dbReference type="Gene3D" id="2.120.10.60">
    <property type="entry name" value="Tricorn protease N-terminal domain"/>
    <property type="match status" value="1"/>
</dbReference>
<feature type="chain" id="PRO_5041214464" description="Tricorn protease homolog" evidence="10">
    <location>
        <begin position="19"/>
        <end position="1064"/>
    </location>
</feature>
<evidence type="ECO:0000256" key="4">
    <source>
        <dbReference type="ARBA" id="ARBA00022670"/>
    </source>
</evidence>
<dbReference type="GO" id="GO:0005737">
    <property type="term" value="C:cytoplasm"/>
    <property type="evidence" value="ECO:0007669"/>
    <property type="project" value="UniProtKB-SubCell"/>
</dbReference>
<dbReference type="InterPro" id="IPR029414">
    <property type="entry name" value="Tricorn_PDZ"/>
</dbReference>
<proteinExistence type="inferred from homology"/>